<dbReference type="InterPro" id="IPR019533">
    <property type="entry name" value="Peptidase_S26"/>
</dbReference>
<accession>A0ABW1IAC3</accession>
<reference evidence="4" key="1">
    <citation type="journal article" date="2019" name="Int. J. Syst. Evol. Microbiol.">
        <title>The Global Catalogue of Microorganisms (GCM) 10K type strain sequencing project: providing services to taxonomists for standard genome sequencing and annotation.</title>
        <authorList>
            <consortium name="The Broad Institute Genomics Platform"/>
            <consortium name="The Broad Institute Genome Sequencing Center for Infectious Disease"/>
            <person name="Wu L."/>
            <person name="Ma J."/>
        </authorList>
    </citation>
    <scope>NUCLEOTIDE SEQUENCE [LARGE SCALE GENOMIC DNA]</scope>
    <source>
        <strain evidence="4">CGMCC 4.7397</strain>
    </source>
</reference>
<dbReference type="NCBIfam" id="TIGR02228">
    <property type="entry name" value="sigpep_I_arch"/>
    <property type="match status" value="1"/>
</dbReference>
<keyword evidence="4" id="KW-1185">Reference proteome</keyword>
<keyword evidence="3" id="KW-0378">Hydrolase</keyword>
<dbReference type="InterPro" id="IPR001733">
    <property type="entry name" value="Peptidase_S26B"/>
</dbReference>
<proteinExistence type="predicted"/>
<evidence type="ECO:0000313" key="3">
    <source>
        <dbReference type="EMBL" id="MFC5950335.1"/>
    </source>
</evidence>
<dbReference type="EC" id="3.4.21.89" evidence="1"/>
<feature type="transmembrane region" description="Helical" evidence="2">
    <location>
        <begin position="30"/>
        <end position="56"/>
    </location>
</feature>
<comment type="caution">
    <text evidence="3">The sequence shown here is derived from an EMBL/GenBank/DDBJ whole genome shotgun (WGS) entry which is preliminary data.</text>
</comment>
<dbReference type="EMBL" id="JBHSQK010000046">
    <property type="protein sequence ID" value="MFC5950335.1"/>
    <property type="molecule type" value="Genomic_DNA"/>
</dbReference>
<evidence type="ECO:0000256" key="2">
    <source>
        <dbReference type="SAM" id="Phobius"/>
    </source>
</evidence>
<keyword evidence="2" id="KW-0812">Transmembrane</keyword>
<dbReference type="PRINTS" id="PR00728">
    <property type="entry name" value="SIGNALPTASE"/>
</dbReference>
<dbReference type="RefSeq" id="WP_379567471.1">
    <property type="nucleotide sequence ID" value="NZ_JBHSQK010000046.1"/>
</dbReference>
<sequence>MGTHTRTGDVDRETARLATRPRHVHPLRRVLTLVFGLVVLAVVALAALVALVPAAVGGHSLSVLSGSMEPTLPVGSVAVLKPVDTAQVKPGDVLNFTDRDAATGQSRIVTHRVVEILPGPEFVTKGDANRTNDPQPVAAADVHGVLWYDVPYVGGLRDRLVGPAGLAIAGGLVLLALALALLVPTHAKER</sequence>
<keyword evidence="2" id="KW-0472">Membrane</keyword>
<feature type="transmembrane region" description="Helical" evidence="2">
    <location>
        <begin position="160"/>
        <end position="183"/>
    </location>
</feature>
<evidence type="ECO:0000313" key="4">
    <source>
        <dbReference type="Proteomes" id="UP001596119"/>
    </source>
</evidence>
<name>A0ABW1IAC3_9PSEU</name>
<protein>
    <recommendedName>
        <fullName evidence="1">Signal peptidase I</fullName>
        <ecNumber evidence="1">3.4.21.89</ecNumber>
    </recommendedName>
</protein>
<evidence type="ECO:0000256" key="1">
    <source>
        <dbReference type="NCBIfam" id="TIGR02228"/>
    </source>
</evidence>
<dbReference type="Proteomes" id="UP001596119">
    <property type="component" value="Unassembled WGS sequence"/>
</dbReference>
<organism evidence="3 4">
    <name type="scientific">Pseudonocardia lutea</name>
    <dbReference type="NCBI Taxonomy" id="2172015"/>
    <lineage>
        <taxon>Bacteria</taxon>
        <taxon>Bacillati</taxon>
        <taxon>Actinomycetota</taxon>
        <taxon>Actinomycetes</taxon>
        <taxon>Pseudonocardiales</taxon>
        <taxon>Pseudonocardiaceae</taxon>
        <taxon>Pseudonocardia</taxon>
    </lineage>
</organism>
<dbReference type="GO" id="GO:0009003">
    <property type="term" value="F:signal peptidase activity"/>
    <property type="evidence" value="ECO:0007669"/>
    <property type="project" value="UniProtKB-EC"/>
</dbReference>
<gene>
    <name evidence="3" type="ORF">ACFQH9_18880</name>
</gene>
<dbReference type="CDD" id="cd06530">
    <property type="entry name" value="S26_SPase_I"/>
    <property type="match status" value="1"/>
</dbReference>
<keyword evidence="2" id="KW-1133">Transmembrane helix</keyword>